<dbReference type="GO" id="GO:0016020">
    <property type="term" value="C:membrane"/>
    <property type="evidence" value="ECO:0007669"/>
    <property type="project" value="TreeGrafter"/>
</dbReference>
<evidence type="ECO:0000256" key="13">
    <source>
        <dbReference type="ARBA" id="ARBA00023049"/>
    </source>
</evidence>
<evidence type="ECO:0000256" key="2">
    <source>
        <dbReference type="ARBA" id="ARBA00004174"/>
    </source>
</evidence>
<dbReference type="SUPFAM" id="SSF63737">
    <property type="entry name" value="Leukotriene A4 hydrolase N-terminal domain"/>
    <property type="match status" value="1"/>
</dbReference>
<feature type="domain" description="Peptidase M1 membrane alanine aminopeptidase" evidence="20">
    <location>
        <begin position="327"/>
        <end position="543"/>
    </location>
</feature>
<dbReference type="Pfam" id="PF11838">
    <property type="entry name" value="ERAP1_C"/>
    <property type="match status" value="1"/>
</dbReference>
<dbReference type="EC" id="3.4.11.-" evidence="18"/>
<dbReference type="SUPFAM" id="SSF55486">
    <property type="entry name" value="Metalloproteases ('zincins'), catalytic domain"/>
    <property type="match status" value="1"/>
</dbReference>
<evidence type="ECO:0000256" key="6">
    <source>
        <dbReference type="ARBA" id="ARBA00022490"/>
    </source>
</evidence>
<dbReference type="AlphaFoldDB" id="A0A453NRR9"/>
<evidence type="ECO:0000313" key="23">
    <source>
        <dbReference type="EnsemblPlants" id="AET6Gv20460900.4"/>
    </source>
</evidence>
<dbReference type="InterPro" id="IPR050344">
    <property type="entry name" value="Peptidase_M1_aminopeptidases"/>
</dbReference>
<feature type="site" description="Transition state stabilizer" evidence="17">
    <location>
        <position position="484"/>
    </location>
</feature>
<evidence type="ECO:0000256" key="10">
    <source>
        <dbReference type="ARBA" id="ARBA00022824"/>
    </source>
</evidence>
<proteinExistence type="inferred from homology"/>
<dbReference type="GO" id="GO:0042277">
    <property type="term" value="F:peptide binding"/>
    <property type="evidence" value="ECO:0007669"/>
    <property type="project" value="TreeGrafter"/>
</dbReference>
<keyword evidence="13 18" id="KW-0482">Metalloprotease</keyword>
<dbReference type="Gene3D" id="2.60.40.1730">
    <property type="entry name" value="tricorn interacting facor f3 domain"/>
    <property type="match status" value="1"/>
</dbReference>
<dbReference type="InterPro" id="IPR042097">
    <property type="entry name" value="Aminopeptidase_N-like_N_sf"/>
</dbReference>
<dbReference type="GO" id="GO:0008270">
    <property type="term" value="F:zinc ion binding"/>
    <property type="evidence" value="ECO:0007669"/>
    <property type="project" value="UniProtKB-UniRule"/>
</dbReference>
<reference evidence="23" key="4">
    <citation type="submission" date="2019-03" db="UniProtKB">
        <authorList>
            <consortium name="EnsemblPlants"/>
        </authorList>
    </citation>
    <scope>IDENTIFICATION</scope>
</reference>
<feature type="binding site" evidence="16">
    <location>
        <position position="422"/>
    </location>
    <ligand>
        <name>Zn(2+)</name>
        <dbReference type="ChEBI" id="CHEBI:29105"/>
        <note>catalytic</note>
    </ligand>
</feature>
<comment type="similarity">
    <text evidence="4 18">Belongs to the peptidase M1 family.</text>
</comment>
<dbReference type="Gramene" id="AET6Gv20460900.4">
    <property type="protein sequence ID" value="AET6Gv20460900.4"/>
    <property type="gene ID" value="AET6Gv20460900"/>
</dbReference>
<evidence type="ECO:0000256" key="8">
    <source>
        <dbReference type="ARBA" id="ARBA00022723"/>
    </source>
</evidence>
<protein>
    <recommendedName>
        <fullName evidence="18">Aminopeptidase</fullName>
        <ecNumber evidence="18">3.4.11.-</ecNumber>
    </recommendedName>
</protein>
<feature type="compositionally biased region" description="Polar residues" evidence="19">
    <location>
        <begin position="25"/>
        <end position="37"/>
    </location>
</feature>
<dbReference type="GO" id="GO:0016285">
    <property type="term" value="F:alanyl aminopeptidase activity"/>
    <property type="evidence" value="ECO:0007669"/>
    <property type="project" value="UniProtKB-EC"/>
</dbReference>
<dbReference type="Proteomes" id="UP000015105">
    <property type="component" value="Chromosome 6D"/>
</dbReference>
<dbReference type="STRING" id="200361.A0A453NRR9"/>
<evidence type="ECO:0000256" key="16">
    <source>
        <dbReference type="PIRSR" id="PIRSR634016-3"/>
    </source>
</evidence>
<dbReference type="FunFam" id="2.60.40.1730:FF:000009">
    <property type="entry name" value="Aminopeptidase"/>
    <property type="match status" value="1"/>
</dbReference>
<dbReference type="InterPro" id="IPR027268">
    <property type="entry name" value="Peptidase_M4/M1_CTD_sf"/>
</dbReference>
<dbReference type="CDD" id="cd09601">
    <property type="entry name" value="M1_APN-Q_like"/>
    <property type="match status" value="1"/>
</dbReference>
<dbReference type="Pfam" id="PF17900">
    <property type="entry name" value="Peptidase_M1_N"/>
    <property type="match status" value="1"/>
</dbReference>
<feature type="active site" description="Proton acceptor" evidence="15">
    <location>
        <position position="400"/>
    </location>
</feature>
<evidence type="ECO:0000256" key="14">
    <source>
        <dbReference type="ARBA" id="ARBA00023136"/>
    </source>
</evidence>
<keyword evidence="5 18" id="KW-0031">Aminopeptidase</keyword>
<comment type="subcellular location">
    <subcellularLocation>
        <location evidence="3">Cytoplasm</location>
    </subcellularLocation>
    <subcellularLocation>
        <location evidence="2">Microsome membrane</location>
        <topology evidence="2">Peripheral membrane protein</topology>
    </subcellularLocation>
</comment>
<evidence type="ECO:0000256" key="1">
    <source>
        <dbReference type="ARBA" id="ARBA00000098"/>
    </source>
</evidence>
<dbReference type="FunFam" id="1.10.390.10:FF:000001">
    <property type="entry name" value="Aminopeptidase"/>
    <property type="match status" value="1"/>
</dbReference>
<keyword evidence="7 18" id="KW-0645">Protease</keyword>
<evidence type="ECO:0000256" key="19">
    <source>
        <dbReference type="SAM" id="MobiDB-lite"/>
    </source>
</evidence>
<evidence type="ECO:0000256" key="3">
    <source>
        <dbReference type="ARBA" id="ARBA00004496"/>
    </source>
</evidence>
<dbReference type="GO" id="GO:0043171">
    <property type="term" value="P:peptide catabolic process"/>
    <property type="evidence" value="ECO:0007669"/>
    <property type="project" value="TreeGrafter"/>
</dbReference>
<dbReference type="GO" id="GO:0005615">
    <property type="term" value="C:extracellular space"/>
    <property type="evidence" value="ECO:0007669"/>
    <property type="project" value="TreeGrafter"/>
</dbReference>
<dbReference type="EnsemblPlants" id="AET6Gv20460900.4">
    <property type="protein sequence ID" value="AET6Gv20460900.4"/>
    <property type="gene ID" value="AET6Gv20460900"/>
</dbReference>
<organism evidence="23 24">
    <name type="scientific">Aegilops tauschii subsp. strangulata</name>
    <name type="common">Goatgrass</name>
    <dbReference type="NCBI Taxonomy" id="200361"/>
    <lineage>
        <taxon>Eukaryota</taxon>
        <taxon>Viridiplantae</taxon>
        <taxon>Streptophyta</taxon>
        <taxon>Embryophyta</taxon>
        <taxon>Tracheophyta</taxon>
        <taxon>Spermatophyta</taxon>
        <taxon>Magnoliopsida</taxon>
        <taxon>Liliopsida</taxon>
        <taxon>Poales</taxon>
        <taxon>Poaceae</taxon>
        <taxon>BOP clade</taxon>
        <taxon>Pooideae</taxon>
        <taxon>Triticodae</taxon>
        <taxon>Triticeae</taxon>
        <taxon>Triticinae</taxon>
        <taxon>Aegilops</taxon>
    </lineage>
</organism>
<dbReference type="Gene3D" id="1.10.390.10">
    <property type="entry name" value="Neutral Protease Domain 2"/>
    <property type="match status" value="1"/>
</dbReference>
<reference evidence="23" key="5">
    <citation type="journal article" date="2021" name="G3 (Bethesda)">
        <title>Aegilops tauschii genome assembly Aet v5.0 features greater sequence contiguity and improved annotation.</title>
        <authorList>
            <person name="Wang L."/>
            <person name="Zhu T."/>
            <person name="Rodriguez J.C."/>
            <person name="Deal K.R."/>
            <person name="Dubcovsky J."/>
            <person name="McGuire P.E."/>
            <person name="Lux T."/>
            <person name="Spannagl M."/>
            <person name="Mayer K.F.X."/>
            <person name="Baldrich P."/>
            <person name="Meyers B.C."/>
            <person name="Huo N."/>
            <person name="Gu Y.Q."/>
            <person name="Zhou H."/>
            <person name="Devos K.M."/>
            <person name="Bennetzen J.L."/>
            <person name="Unver T."/>
            <person name="Budak H."/>
            <person name="Gulick P.J."/>
            <person name="Galiba G."/>
            <person name="Kalapos B."/>
            <person name="Nelson D.R."/>
            <person name="Li P."/>
            <person name="You F.M."/>
            <person name="Luo M.C."/>
            <person name="Dvorak J."/>
        </authorList>
    </citation>
    <scope>NUCLEOTIDE SEQUENCE [LARGE SCALE GENOMIC DNA]</scope>
    <source>
        <strain evidence="23">cv. AL8/78</strain>
    </source>
</reference>
<evidence type="ECO:0000256" key="18">
    <source>
        <dbReference type="RuleBase" id="RU364040"/>
    </source>
</evidence>
<feature type="binding site" evidence="16">
    <location>
        <position position="403"/>
    </location>
    <ligand>
        <name>Zn(2+)</name>
        <dbReference type="ChEBI" id="CHEBI:29105"/>
        <note>catalytic</note>
    </ligand>
</feature>
<dbReference type="GO" id="GO:0005737">
    <property type="term" value="C:cytoplasm"/>
    <property type="evidence" value="ECO:0007669"/>
    <property type="project" value="UniProtKB-SubCell"/>
</dbReference>
<dbReference type="InterPro" id="IPR045357">
    <property type="entry name" value="Aminopeptidase_N-like_N"/>
</dbReference>
<evidence type="ECO:0000256" key="5">
    <source>
        <dbReference type="ARBA" id="ARBA00022438"/>
    </source>
</evidence>
<dbReference type="InterPro" id="IPR001930">
    <property type="entry name" value="Peptidase_M1"/>
</dbReference>
<evidence type="ECO:0000256" key="7">
    <source>
        <dbReference type="ARBA" id="ARBA00022670"/>
    </source>
</evidence>
<dbReference type="Gene3D" id="1.25.50.20">
    <property type="match status" value="1"/>
</dbReference>
<evidence type="ECO:0000259" key="21">
    <source>
        <dbReference type="Pfam" id="PF11838"/>
    </source>
</evidence>
<dbReference type="Pfam" id="PF01433">
    <property type="entry name" value="Peptidase_M1"/>
    <property type="match status" value="1"/>
</dbReference>
<reference evidence="23" key="3">
    <citation type="journal article" date="2017" name="Nature">
        <title>Genome sequence of the progenitor of the wheat D genome Aegilops tauschii.</title>
        <authorList>
            <person name="Luo M.C."/>
            <person name="Gu Y.Q."/>
            <person name="Puiu D."/>
            <person name="Wang H."/>
            <person name="Twardziok S.O."/>
            <person name="Deal K.R."/>
            <person name="Huo N."/>
            <person name="Zhu T."/>
            <person name="Wang L."/>
            <person name="Wang Y."/>
            <person name="McGuire P.E."/>
            <person name="Liu S."/>
            <person name="Long H."/>
            <person name="Ramasamy R.K."/>
            <person name="Rodriguez J.C."/>
            <person name="Van S.L."/>
            <person name="Yuan L."/>
            <person name="Wang Z."/>
            <person name="Xia Z."/>
            <person name="Xiao L."/>
            <person name="Anderson O.D."/>
            <person name="Ouyang S."/>
            <person name="Liang Y."/>
            <person name="Zimin A.V."/>
            <person name="Pertea G."/>
            <person name="Qi P."/>
            <person name="Bennetzen J.L."/>
            <person name="Dai X."/>
            <person name="Dawson M.W."/>
            <person name="Muller H.G."/>
            <person name="Kugler K."/>
            <person name="Rivarola-Duarte L."/>
            <person name="Spannagl M."/>
            <person name="Mayer K.F.X."/>
            <person name="Lu F.H."/>
            <person name="Bevan M.W."/>
            <person name="Leroy P."/>
            <person name="Li P."/>
            <person name="You F.M."/>
            <person name="Sun Q."/>
            <person name="Liu Z."/>
            <person name="Lyons E."/>
            <person name="Wicker T."/>
            <person name="Salzberg S.L."/>
            <person name="Devos K.M."/>
            <person name="Dvorak J."/>
        </authorList>
    </citation>
    <scope>NUCLEOTIDE SEQUENCE [LARGE SCALE GENOMIC DNA]</scope>
    <source>
        <strain evidence="23">cv. AL8/78</strain>
    </source>
</reference>
<reference evidence="24" key="1">
    <citation type="journal article" date="2014" name="Science">
        <title>Ancient hybridizations among the ancestral genomes of bread wheat.</title>
        <authorList>
            <consortium name="International Wheat Genome Sequencing Consortium,"/>
            <person name="Marcussen T."/>
            <person name="Sandve S.R."/>
            <person name="Heier L."/>
            <person name="Spannagl M."/>
            <person name="Pfeifer M."/>
            <person name="Jakobsen K.S."/>
            <person name="Wulff B.B."/>
            <person name="Steuernagel B."/>
            <person name="Mayer K.F."/>
            <person name="Olsen O.A."/>
        </authorList>
    </citation>
    <scope>NUCLEOTIDE SEQUENCE [LARGE SCALE GENOMIC DNA]</scope>
    <source>
        <strain evidence="24">cv. AL8/78</strain>
    </source>
</reference>
<dbReference type="InterPro" id="IPR024571">
    <property type="entry name" value="ERAP1-like_C_dom"/>
</dbReference>
<feature type="domain" description="Aminopeptidase N-like N-terminal" evidence="22">
    <location>
        <begin position="77"/>
        <end position="261"/>
    </location>
</feature>
<sequence length="963" mass="107564">LRKTALPHYNISPSPKKRKAKRFWLNSSPNPSASSERPTLPNLSFPHTPPTPAVTMAAEQSAEHFRGQARLPGFAAPRRYDLRLTPDLAACTFAGSVSVSVDVAAPTRFLVVNAADLDVSPGDVHFAPKGSGQVLLPVEVTSALEDEILIIRFNEVLPLGEGTLVIAFQGTLNDKMKGFYRSVYELNGEKKNMAVTQFEPADARRCFPCWDEPSFKAVFKITLEVPCETVALSNMPVVEEKVNGPTKTVYFQESPIMSTYLVAVIVGMFDYVEAFTADGTVAPLPHYLPQVSLSLSPLGGSCWPHFPFAGTSVRVYTQVGKSAQGKFALEVAVKTLILFKEYFAVPYPLPKMDMIAIPDFASGAMENYGLVTYRETALLFDERHSAAANKQRVAVVVAHELAHQWFGNLVTMEWWTHLWLNEGFATWVSYLAADRFFPEWNVWIQFLEESTTGFRLDALAGSHPIEVDVNHVDEIDEIFDAISYRKGAAVIRMLQSYLGAEIFQKSLAAYIKRFAYSNAKTEDLWAALEEGSGEPVKTLMHSWTKQQGYPVVSVKLKDGKLELEQTQFLSSGSEGVGQWVVPITLCCCSYSVQQKFLFRGKQDDFNLSGLVECQKKDDFWIKLNVDQTGFYRVSYDEELASRLRHAVETNILSAADRYGVLDDTYALCMAGKQKLVTLLHLIAAYKNETEYTVLAHAINTSLSIYEMMAVAAPEELVNMKKFLIDFLEPFAQRVGWDAKSGEGHLNALLRGTLLSALAELGHQSTIDEAVRRFNVFLEDRETPLLPPDVRKAAYVALMQTVNKSNKSGYESLLKIYRETDLSQEKVRVLGSLASSPDPDVVREALNFLLSSEVRNQDCIFVLRGVTAAAHEVAWTWLKENWDYIAETFTGHLLTYFITVTVSPLATDEKGDEAEEFFKSRTKASIARTVKQSIERVRIKAKWVMSTKGEADLGNVLKELAHKH</sequence>
<dbReference type="PANTHER" id="PTHR11533">
    <property type="entry name" value="PROTEASE M1 ZINC METALLOPROTEASE"/>
    <property type="match status" value="1"/>
</dbReference>
<dbReference type="InterPro" id="IPR014782">
    <property type="entry name" value="Peptidase_M1_dom"/>
</dbReference>
<feature type="domain" description="ERAP1-like C-terminal" evidence="21">
    <location>
        <begin position="620"/>
        <end position="937"/>
    </location>
</feature>
<dbReference type="FunFam" id="2.60.40.1910:FF:000007">
    <property type="entry name" value="Aminopeptidase"/>
    <property type="match status" value="1"/>
</dbReference>
<comment type="cofactor">
    <cofactor evidence="16 18">
        <name>Zn(2+)</name>
        <dbReference type="ChEBI" id="CHEBI:29105"/>
    </cofactor>
    <text evidence="16 18">Binds 1 zinc ion per subunit.</text>
</comment>
<dbReference type="PANTHER" id="PTHR11533:SF174">
    <property type="entry name" value="PUROMYCIN-SENSITIVE AMINOPEPTIDASE-RELATED"/>
    <property type="match status" value="1"/>
</dbReference>
<evidence type="ECO:0000256" key="15">
    <source>
        <dbReference type="PIRSR" id="PIRSR634016-1"/>
    </source>
</evidence>
<keyword evidence="8 16" id="KW-0479">Metal-binding</keyword>
<evidence type="ECO:0000256" key="4">
    <source>
        <dbReference type="ARBA" id="ARBA00010136"/>
    </source>
</evidence>
<comment type="catalytic activity">
    <reaction evidence="1">
        <text>Release of an N-terminal amino acid, Xaa-|-Yaa- from a peptide, amide or arylamide. Xaa is preferably Ala, but may be most amino acids including Pro (slow action). When a terminal hydrophobic residue is followed by a prolyl residue, the two may be released as an intact Xaa-Pro dipeptide.</text>
        <dbReference type="EC" id="3.4.11.2"/>
    </reaction>
</comment>
<dbReference type="FunFam" id="1.25.50.20:FF:000002">
    <property type="entry name" value="Aminopeptidase"/>
    <property type="match status" value="1"/>
</dbReference>
<dbReference type="GO" id="GO:0070006">
    <property type="term" value="F:metalloaminopeptidase activity"/>
    <property type="evidence" value="ECO:0007669"/>
    <property type="project" value="TreeGrafter"/>
</dbReference>
<feature type="region of interest" description="Disordered" evidence="19">
    <location>
        <begin position="1"/>
        <end position="51"/>
    </location>
</feature>
<keyword evidence="10" id="KW-0256">Endoplasmic reticulum</keyword>
<evidence type="ECO:0000313" key="24">
    <source>
        <dbReference type="Proteomes" id="UP000015105"/>
    </source>
</evidence>
<evidence type="ECO:0000256" key="9">
    <source>
        <dbReference type="ARBA" id="ARBA00022801"/>
    </source>
</evidence>
<keyword evidence="14" id="KW-0472">Membrane</keyword>
<keyword evidence="24" id="KW-1185">Reference proteome</keyword>
<evidence type="ECO:0000256" key="12">
    <source>
        <dbReference type="ARBA" id="ARBA00022848"/>
    </source>
</evidence>
<dbReference type="Gene3D" id="2.60.40.1910">
    <property type="match status" value="1"/>
</dbReference>
<evidence type="ECO:0000256" key="11">
    <source>
        <dbReference type="ARBA" id="ARBA00022833"/>
    </source>
</evidence>
<evidence type="ECO:0000259" key="22">
    <source>
        <dbReference type="Pfam" id="PF17900"/>
    </source>
</evidence>
<dbReference type="PRINTS" id="PR00756">
    <property type="entry name" value="ALADIPTASE"/>
</dbReference>
<dbReference type="InterPro" id="IPR034016">
    <property type="entry name" value="M1_APN-typ"/>
</dbReference>
<feature type="binding site" evidence="16">
    <location>
        <position position="399"/>
    </location>
    <ligand>
        <name>Zn(2+)</name>
        <dbReference type="ChEBI" id="CHEBI:29105"/>
        <note>catalytic</note>
    </ligand>
</feature>
<dbReference type="GO" id="GO:0006508">
    <property type="term" value="P:proteolysis"/>
    <property type="evidence" value="ECO:0007669"/>
    <property type="project" value="UniProtKB-KW"/>
</dbReference>
<keyword evidence="9 18" id="KW-0378">Hydrolase</keyword>
<evidence type="ECO:0000259" key="20">
    <source>
        <dbReference type="Pfam" id="PF01433"/>
    </source>
</evidence>
<keyword evidence="12" id="KW-0492">Microsome</keyword>
<keyword evidence="11 16" id="KW-0862">Zinc</keyword>
<name>A0A453NRR9_AEGTS</name>
<reference evidence="24" key="2">
    <citation type="journal article" date="2017" name="Nat. Plants">
        <title>The Aegilops tauschii genome reveals multiple impacts of transposons.</title>
        <authorList>
            <person name="Zhao G."/>
            <person name="Zou C."/>
            <person name="Li K."/>
            <person name="Wang K."/>
            <person name="Li T."/>
            <person name="Gao L."/>
            <person name="Zhang X."/>
            <person name="Wang H."/>
            <person name="Yang Z."/>
            <person name="Liu X."/>
            <person name="Jiang W."/>
            <person name="Mao L."/>
            <person name="Kong X."/>
            <person name="Jiao Y."/>
            <person name="Jia J."/>
        </authorList>
    </citation>
    <scope>NUCLEOTIDE SEQUENCE [LARGE SCALE GENOMIC DNA]</scope>
    <source>
        <strain evidence="24">cv. AL8/78</strain>
    </source>
</reference>
<evidence type="ECO:0000256" key="17">
    <source>
        <dbReference type="PIRSR" id="PIRSR634016-4"/>
    </source>
</evidence>
<keyword evidence="6" id="KW-0963">Cytoplasm</keyword>
<accession>A0A453NRR9</accession>